<dbReference type="InterPro" id="IPR036921">
    <property type="entry name" value="PurM-like_N_sf"/>
</dbReference>
<dbReference type="Gene3D" id="3.90.650.10">
    <property type="entry name" value="PurM-like C-terminal domain"/>
    <property type="match status" value="1"/>
</dbReference>
<dbReference type="NCBIfam" id="TIGR02124">
    <property type="entry name" value="hypE"/>
    <property type="match status" value="1"/>
</dbReference>
<evidence type="ECO:0000259" key="3">
    <source>
        <dbReference type="Pfam" id="PF02769"/>
    </source>
</evidence>
<comment type="caution">
    <text evidence="4">The sequence shown here is derived from an EMBL/GenBank/DDBJ whole genome shotgun (WGS) entry which is preliminary data.</text>
</comment>
<evidence type="ECO:0000313" key="4">
    <source>
        <dbReference type="EMBL" id="TNC24881.1"/>
    </source>
</evidence>
<name>A0A5C4LYN2_9PSEU</name>
<keyword evidence="5" id="KW-1185">Reference proteome</keyword>
<evidence type="ECO:0000259" key="2">
    <source>
        <dbReference type="Pfam" id="PF00586"/>
    </source>
</evidence>
<gene>
    <name evidence="4" type="primary">hypE</name>
    <name evidence="4" type="ORF">FG385_16710</name>
</gene>
<dbReference type="Pfam" id="PF00586">
    <property type="entry name" value="AIRS"/>
    <property type="match status" value="1"/>
</dbReference>
<dbReference type="InterPro" id="IPR010918">
    <property type="entry name" value="PurM-like_C_dom"/>
</dbReference>
<dbReference type="PIRSF" id="PIRSF005644">
    <property type="entry name" value="Hdrgns_mtr_HypE"/>
    <property type="match status" value="1"/>
</dbReference>
<dbReference type="CDD" id="cd02197">
    <property type="entry name" value="HypE"/>
    <property type="match status" value="1"/>
</dbReference>
<dbReference type="SUPFAM" id="SSF56042">
    <property type="entry name" value="PurM C-terminal domain-like"/>
    <property type="match status" value="1"/>
</dbReference>
<comment type="similarity">
    <text evidence="1">Belongs to the HypE family.</text>
</comment>
<feature type="domain" description="PurM-like N-terminal" evidence="2">
    <location>
        <begin position="57"/>
        <end position="168"/>
    </location>
</feature>
<dbReference type="RefSeq" id="WP_139097669.1">
    <property type="nucleotide sequence ID" value="NZ_VDFW01000013.1"/>
</dbReference>
<dbReference type="Gene3D" id="3.30.1330.10">
    <property type="entry name" value="PurM-like, N-terminal domain"/>
    <property type="match status" value="1"/>
</dbReference>
<dbReference type="SUPFAM" id="SSF55326">
    <property type="entry name" value="PurM N-terminal domain-like"/>
    <property type="match status" value="1"/>
</dbReference>
<reference evidence="4 5" key="1">
    <citation type="submission" date="2019-06" db="EMBL/GenBank/DDBJ databases">
        <title>Amycolatopsis alkalitolerans sp. nov., isolated from Gastrodia elata Blume.</title>
        <authorList>
            <person name="Narsing Rao M.P."/>
            <person name="Li W.J."/>
        </authorList>
    </citation>
    <scope>NUCLEOTIDE SEQUENCE [LARGE SCALE GENOMIC DNA]</scope>
    <source>
        <strain evidence="4 5">SYSUP0005</strain>
    </source>
</reference>
<dbReference type="Pfam" id="PF02769">
    <property type="entry name" value="AIRS_C"/>
    <property type="match status" value="1"/>
</dbReference>
<protein>
    <submittedName>
        <fullName evidence="4">Hydrogenase expression/formation protein HypE</fullName>
    </submittedName>
</protein>
<dbReference type="Proteomes" id="UP000305546">
    <property type="component" value="Unassembled WGS sequence"/>
</dbReference>
<dbReference type="AlphaFoldDB" id="A0A5C4LYN2"/>
<dbReference type="EMBL" id="VDFW01000013">
    <property type="protein sequence ID" value="TNC24881.1"/>
    <property type="molecule type" value="Genomic_DNA"/>
</dbReference>
<dbReference type="InterPro" id="IPR036676">
    <property type="entry name" value="PurM-like_C_sf"/>
</dbReference>
<dbReference type="OrthoDB" id="9801934at2"/>
<dbReference type="PANTHER" id="PTHR30303:SF0">
    <property type="entry name" value="CARBAMOYL DEHYDRATASE HYPE"/>
    <property type="match status" value="1"/>
</dbReference>
<evidence type="ECO:0000256" key="1">
    <source>
        <dbReference type="ARBA" id="ARBA00006243"/>
    </source>
</evidence>
<organism evidence="4 5">
    <name type="scientific">Amycolatopsis alkalitolerans</name>
    <dbReference type="NCBI Taxonomy" id="2547244"/>
    <lineage>
        <taxon>Bacteria</taxon>
        <taxon>Bacillati</taxon>
        <taxon>Actinomycetota</taxon>
        <taxon>Actinomycetes</taxon>
        <taxon>Pseudonocardiales</taxon>
        <taxon>Pseudonocardiaceae</taxon>
        <taxon>Amycolatopsis</taxon>
    </lineage>
</organism>
<dbReference type="InterPro" id="IPR016188">
    <property type="entry name" value="PurM-like_N"/>
</dbReference>
<feature type="domain" description="PurM-like C-terminal" evidence="3">
    <location>
        <begin position="180"/>
        <end position="325"/>
    </location>
</feature>
<proteinExistence type="inferred from homology"/>
<dbReference type="PANTHER" id="PTHR30303">
    <property type="entry name" value="HYDROGENASE ISOENZYMES FORMATION PROTEIN HYPE"/>
    <property type="match status" value="1"/>
</dbReference>
<evidence type="ECO:0000313" key="5">
    <source>
        <dbReference type="Proteomes" id="UP000305546"/>
    </source>
</evidence>
<accession>A0A5C4LYN2</accession>
<dbReference type="InterPro" id="IPR011854">
    <property type="entry name" value="HypE"/>
</dbReference>
<sequence>MTEEQVLARIERARRRKARVREERITLSHGSGGRAMHTLIEAVFLDAFRNPLLEPLDDAASLRIGETGLALTTDSFVVSPLFFPGGDIGDLAVNGTVNDLAVSGARPLYLTAGFILEEGFPVADLMRIVESMRAAAERAGVQIVTGDTKVVQRGKADGCYVNTAGVGLLEHHGLGIAHARPGDAVLVSGPIGEHGITVLLARGELDIEADLESDTAPVHELVRGLLAVPGVRGLRDATRGGVATILNEVAKAAGVAVIVDEDAVPVREEVRGASELLGIDPLYVACEGRIVAIADGASAGEALAAMRAHPLGAGAAIIGRIGDDPPGLVLLNTAFGGTRIVDLLAGDPLPRIC</sequence>
<dbReference type="GO" id="GO:0051604">
    <property type="term" value="P:protein maturation"/>
    <property type="evidence" value="ECO:0007669"/>
    <property type="project" value="TreeGrafter"/>
</dbReference>